<evidence type="ECO:0000256" key="7">
    <source>
        <dbReference type="RuleBase" id="RU362063"/>
    </source>
</evidence>
<comment type="function">
    <text evidence="6 7">Involved in the assembly process of the P-ring formation. It may associate with FlgF on the rod constituting a structure essential for the P-ring assembly or may act as a modulator protein for the P-ring assembly.</text>
</comment>
<dbReference type="PANTHER" id="PTHR36307">
    <property type="entry name" value="FLAGELLA BASAL BODY P-RING FORMATION PROTEIN FLGA"/>
    <property type="match status" value="1"/>
</dbReference>
<comment type="subcellular location">
    <subcellularLocation>
        <location evidence="1 7">Periplasm</location>
    </subcellularLocation>
</comment>
<sequence length="235" mass="25151">MKIKQFTSATLSILCISAIMCGSAAAAETMSHQIIQQTAEDYVAAFTEFPPGADVDIQANALDKRLSLTQCELPLMASAPANNGSGRHITVKISCPVSGGWTLYVPVQTRIRYPVVISRAALAPETLLEPSQLTTELRDAHSLRGNHFSDPSELIGARLIRRVGAEQPIRSNNICQVCSGDLVTILARSSALELKTSGEAIGNGTVGETIRVKNSRSQRIIDARVVAVGTVEVRL</sequence>
<evidence type="ECO:0000256" key="6">
    <source>
        <dbReference type="ARBA" id="ARBA00025643"/>
    </source>
</evidence>
<dbReference type="CDD" id="cd11614">
    <property type="entry name" value="SAF_CpaB_FlgA_like"/>
    <property type="match status" value="1"/>
</dbReference>
<keyword evidence="9" id="KW-0966">Cell projection</keyword>
<feature type="domain" description="SAF" evidence="8">
    <location>
        <begin position="113"/>
        <end position="175"/>
    </location>
</feature>
<keyword evidence="10" id="KW-1185">Reference proteome</keyword>
<feature type="chain" id="PRO_5044978394" description="Flagella basal body P-ring formation protein FlgA" evidence="7">
    <location>
        <begin position="27"/>
        <end position="235"/>
    </location>
</feature>
<reference evidence="10" key="1">
    <citation type="journal article" date="2019" name="Int. J. Syst. Evol. Microbiol.">
        <title>The Global Catalogue of Microorganisms (GCM) 10K type strain sequencing project: providing services to taxonomists for standard genome sequencing and annotation.</title>
        <authorList>
            <consortium name="The Broad Institute Genomics Platform"/>
            <consortium name="The Broad Institute Genome Sequencing Center for Infectious Disease"/>
            <person name="Wu L."/>
            <person name="Ma J."/>
        </authorList>
    </citation>
    <scope>NUCLEOTIDE SEQUENCE [LARGE SCALE GENOMIC DNA]</scope>
    <source>
        <strain evidence="10">JCM 18401</strain>
    </source>
</reference>
<dbReference type="Gene3D" id="2.30.30.760">
    <property type="match status" value="1"/>
</dbReference>
<dbReference type="SMART" id="SM00858">
    <property type="entry name" value="SAF"/>
    <property type="match status" value="1"/>
</dbReference>
<gene>
    <name evidence="9" type="primary">flgA</name>
    <name evidence="9" type="ORF">GCM10023333_24860</name>
</gene>
<evidence type="ECO:0000259" key="8">
    <source>
        <dbReference type="SMART" id="SM00858"/>
    </source>
</evidence>
<evidence type="ECO:0000256" key="1">
    <source>
        <dbReference type="ARBA" id="ARBA00004418"/>
    </source>
</evidence>
<organism evidence="9 10">
    <name type="scientific">Ferrimonas pelagia</name>
    <dbReference type="NCBI Taxonomy" id="1177826"/>
    <lineage>
        <taxon>Bacteria</taxon>
        <taxon>Pseudomonadati</taxon>
        <taxon>Pseudomonadota</taxon>
        <taxon>Gammaproteobacteria</taxon>
        <taxon>Alteromonadales</taxon>
        <taxon>Ferrimonadaceae</taxon>
        <taxon>Ferrimonas</taxon>
    </lineage>
</organism>
<dbReference type="NCBIfam" id="TIGR03170">
    <property type="entry name" value="flgA_cterm"/>
    <property type="match status" value="1"/>
</dbReference>
<dbReference type="PANTHER" id="PTHR36307:SF1">
    <property type="entry name" value="FLAGELLA BASAL BODY P-RING FORMATION PROTEIN FLGA"/>
    <property type="match status" value="1"/>
</dbReference>
<dbReference type="InterPro" id="IPR013974">
    <property type="entry name" value="SAF"/>
</dbReference>
<name>A0ABP9F8L6_9GAMM</name>
<dbReference type="Proteomes" id="UP001499988">
    <property type="component" value="Unassembled WGS sequence"/>
</dbReference>
<dbReference type="InterPro" id="IPR039246">
    <property type="entry name" value="Flagellar_FlgA"/>
</dbReference>
<evidence type="ECO:0000313" key="9">
    <source>
        <dbReference type="EMBL" id="GAA4890612.1"/>
    </source>
</evidence>
<evidence type="ECO:0000313" key="10">
    <source>
        <dbReference type="Proteomes" id="UP001499988"/>
    </source>
</evidence>
<evidence type="ECO:0000256" key="3">
    <source>
        <dbReference type="ARBA" id="ARBA00014754"/>
    </source>
</evidence>
<accession>A0ABP9F8L6</accession>
<dbReference type="InterPro" id="IPR041231">
    <property type="entry name" value="FlgA_N"/>
</dbReference>
<dbReference type="Pfam" id="PF17656">
    <property type="entry name" value="ChapFlgA_N"/>
    <property type="match status" value="1"/>
</dbReference>
<keyword evidence="9" id="KW-0969">Cilium</keyword>
<keyword evidence="5 7" id="KW-0574">Periplasm</keyword>
<keyword evidence="9" id="KW-0282">Flagellum</keyword>
<keyword evidence="4 7" id="KW-0732">Signal</keyword>
<evidence type="ECO:0000256" key="2">
    <source>
        <dbReference type="ARBA" id="ARBA00010474"/>
    </source>
</evidence>
<dbReference type="RefSeq" id="WP_345335726.1">
    <property type="nucleotide sequence ID" value="NZ_BAABJZ010000083.1"/>
</dbReference>
<dbReference type="Gene3D" id="3.90.1210.10">
    <property type="entry name" value="Antifreeze-like/N-acetylneuraminic acid synthase C-terminal domain"/>
    <property type="match status" value="1"/>
</dbReference>
<feature type="signal peptide" evidence="7">
    <location>
        <begin position="1"/>
        <end position="26"/>
    </location>
</feature>
<dbReference type="EMBL" id="BAABJZ010000083">
    <property type="protein sequence ID" value="GAA4890612.1"/>
    <property type="molecule type" value="Genomic_DNA"/>
</dbReference>
<proteinExistence type="inferred from homology"/>
<evidence type="ECO:0000256" key="5">
    <source>
        <dbReference type="ARBA" id="ARBA00022764"/>
    </source>
</evidence>
<comment type="similarity">
    <text evidence="2 7">Belongs to the FlgA family.</text>
</comment>
<evidence type="ECO:0000256" key="4">
    <source>
        <dbReference type="ARBA" id="ARBA00022729"/>
    </source>
</evidence>
<protein>
    <recommendedName>
        <fullName evidence="3 7">Flagella basal body P-ring formation protein FlgA</fullName>
    </recommendedName>
</protein>
<keyword evidence="7" id="KW-1005">Bacterial flagellum biogenesis</keyword>
<dbReference type="Pfam" id="PF13144">
    <property type="entry name" value="ChapFlgA"/>
    <property type="match status" value="1"/>
</dbReference>
<comment type="caution">
    <text evidence="9">The sequence shown here is derived from an EMBL/GenBank/DDBJ whole genome shotgun (WGS) entry which is preliminary data.</text>
</comment>
<dbReference type="InterPro" id="IPR017585">
    <property type="entry name" value="SAF_FlgA"/>
</dbReference>